<dbReference type="Proteomes" id="UP000515125">
    <property type="component" value="Unplaced"/>
</dbReference>
<gene>
    <name evidence="3" type="primary">LOC34619447</name>
</gene>
<dbReference type="RefSeq" id="XP_026190252.1">
    <property type="nucleotide sequence ID" value="XM_026334467.1"/>
</dbReference>
<name>A0A6P6RRT3_9EIME</name>
<dbReference type="Gene3D" id="3.10.330.10">
    <property type="match status" value="1"/>
</dbReference>
<dbReference type="OrthoDB" id="422728at2759"/>
<proteinExistence type="predicted"/>
<organism evidence="2 3">
    <name type="scientific">Cyclospora cayetanensis</name>
    <dbReference type="NCBI Taxonomy" id="88456"/>
    <lineage>
        <taxon>Eukaryota</taxon>
        <taxon>Sar</taxon>
        <taxon>Alveolata</taxon>
        <taxon>Apicomplexa</taxon>
        <taxon>Conoidasida</taxon>
        <taxon>Coccidia</taxon>
        <taxon>Eucoccidiorida</taxon>
        <taxon>Eimeriorina</taxon>
        <taxon>Eimeriidae</taxon>
        <taxon>Cyclospora</taxon>
    </lineage>
</organism>
<feature type="compositionally biased region" description="Basic and acidic residues" evidence="1">
    <location>
        <begin position="19"/>
        <end position="31"/>
    </location>
</feature>
<dbReference type="Gene3D" id="2.40.40.50">
    <property type="entry name" value="Ubiquitin fusion degradation protein UFD1, N-terminal domain"/>
    <property type="match status" value="1"/>
</dbReference>
<accession>A0A6P6RRT3</accession>
<protein>
    <submittedName>
        <fullName evidence="3">Uncharacterized protein LOC34619447</fullName>
    </submittedName>
</protein>
<evidence type="ECO:0000313" key="3">
    <source>
        <dbReference type="RefSeq" id="XP_026190252.1"/>
    </source>
</evidence>
<evidence type="ECO:0000313" key="2">
    <source>
        <dbReference type="Proteomes" id="UP000515125"/>
    </source>
</evidence>
<reference evidence="3" key="1">
    <citation type="submission" date="2025-08" db="UniProtKB">
        <authorList>
            <consortium name="RefSeq"/>
        </authorList>
    </citation>
    <scope>IDENTIFICATION</scope>
</reference>
<dbReference type="GeneID" id="34619447"/>
<evidence type="ECO:0000256" key="1">
    <source>
        <dbReference type="SAM" id="MobiDB-lite"/>
    </source>
</evidence>
<feature type="region of interest" description="Disordered" evidence="1">
    <location>
        <begin position="19"/>
        <end position="59"/>
    </location>
</feature>
<keyword evidence="2" id="KW-1185">Reference proteome</keyword>
<dbReference type="InterPro" id="IPR042299">
    <property type="entry name" value="Ufd1-like_Nn"/>
</dbReference>
<sequence>MQLLAKRADPPWHFVLEPVRLEKPPSRESRDNSPQGVHAETAFDAPAADDDGAKKPSSVSVGTLDFASPEGFIFLPPWVMEALGIQPQLPHCRCRGGRGDPGDQFPDALGAWGAFLGEKRGCRHRFLCHRQSFQASYASAPCRSFSIDCILEIFTEHRLLASKRTQTAREKPCTNRYQRRELRHFSSLTAGTRIPMKIAGTLFLFKVEKILDDGKEVPKACIQDTDVALQLLPPERPSEGKDGAGGSHAS</sequence>
<dbReference type="AlphaFoldDB" id="A0A6P6RRT3"/>